<evidence type="ECO:0000313" key="1">
    <source>
        <dbReference type="EMBL" id="OIJ85018.1"/>
    </source>
</evidence>
<reference evidence="1 2" key="1">
    <citation type="submission" date="2016-10" db="EMBL/GenBank/DDBJ databases">
        <title>Genome sequence of Streptomyces sp. MUSC 1.</title>
        <authorList>
            <person name="Lee L.-H."/>
            <person name="Ser H.-L."/>
            <person name="Law J.W.-F."/>
        </authorList>
    </citation>
    <scope>NUCLEOTIDE SEQUENCE [LARGE SCALE GENOMIC DNA]</scope>
    <source>
        <strain evidence="1 2">MUSC 1</strain>
    </source>
</reference>
<dbReference type="Proteomes" id="UP000179642">
    <property type="component" value="Unassembled WGS sequence"/>
</dbReference>
<sequence>MTQGVVRRGGQVLRPLGPWSTTVHAYLRHLESAGFTGAPRFHGVEGEREVLSYIEGEAAVDTD</sequence>
<dbReference type="AlphaFoldDB" id="A0A1S2NTY0"/>
<keyword evidence="2" id="KW-1185">Reference proteome</keyword>
<comment type="caution">
    <text evidence="1">The sequence shown here is derived from an EMBL/GenBank/DDBJ whole genome shotgun (WGS) entry which is preliminary data.</text>
</comment>
<proteinExistence type="predicted"/>
<evidence type="ECO:0000313" key="2">
    <source>
        <dbReference type="Proteomes" id="UP000179642"/>
    </source>
</evidence>
<name>A0A1S2NTY0_9ACTN</name>
<gene>
    <name evidence="1" type="ORF">BIV23_44840</name>
</gene>
<accession>A0A1S2NTY0</accession>
<organism evidence="1 2">
    <name type="scientific">Streptomyces monashensis</name>
    <dbReference type="NCBI Taxonomy" id="1678012"/>
    <lineage>
        <taxon>Bacteria</taxon>
        <taxon>Bacillati</taxon>
        <taxon>Actinomycetota</taxon>
        <taxon>Actinomycetes</taxon>
        <taxon>Kitasatosporales</taxon>
        <taxon>Streptomycetaceae</taxon>
        <taxon>Streptomyces</taxon>
    </lineage>
</organism>
<protein>
    <submittedName>
        <fullName evidence="1">Uncharacterized protein</fullName>
    </submittedName>
</protein>
<dbReference type="EMBL" id="MLYO01000154">
    <property type="protein sequence ID" value="OIJ85018.1"/>
    <property type="molecule type" value="Genomic_DNA"/>
</dbReference>